<feature type="transmembrane region" description="Helical" evidence="7">
    <location>
        <begin position="383"/>
        <end position="401"/>
    </location>
</feature>
<feature type="transmembrane region" description="Helical" evidence="7">
    <location>
        <begin position="204"/>
        <end position="222"/>
    </location>
</feature>
<dbReference type="PANTHER" id="PTHR48086">
    <property type="entry name" value="SODIUM/PROLINE SYMPORTER-RELATED"/>
    <property type="match status" value="1"/>
</dbReference>
<evidence type="ECO:0000256" key="5">
    <source>
        <dbReference type="ARBA" id="ARBA00022989"/>
    </source>
</evidence>
<dbReference type="AlphaFoldDB" id="A0A7S3PNX7"/>
<protein>
    <recommendedName>
        <fullName evidence="9">Na+/proline symporter</fullName>
    </recommendedName>
</protein>
<dbReference type="InterPro" id="IPR050277">
    <property type="entry name" value="Sodium:Solute_Symporter"/>
</dbReference>
<feature type="transmembrane region" description="Helical" evidence="7">
    <location>
        <begin position="407"/>
        <end position="430"/>
    </location>
</feature>
<evidence type="ECO:0000256" key="1">
    <source>
        <dbReference type="ARBA" id="ARBA00004141"/>
    </source>
</evidence>
<evidence type="ECO:0000313" key="8">
    <source>
        <dbReference type="EMBL" id="CAE0445809.1"/>
    </source>
</evidence>
<accession>A0A7S3PNX7</accession>
<evidence type="ECO:0000256" key="4">
    <source>
        <dbReference type="ARBA" id="ARBA00022692"/>
    </source>
</evidence>
<comment type="subcellular location">
    <subcellularLocation>
        <location evidence="1">Membrane</location>
        <topology evidence="1">Multi-pass membrane protein</topology>
    </subcellularLocation>
</comment>
<dbReference type="InterPro" id="IPR001734">
    <property type="entry name" value="Na/solute_symporter"/>
</dbReference>
<feature type="transmembrane region" description="Helical" evidence="7">
    <location>
        <begin position="484"/>
        <end position="502"/>
    </location>
</feature>
<feature type="transmembrane region" description="Helical" evidence="7">
    <location>
        <begin position="84"/>
        <end position="110"/>
    </location>
</feature>
<dbReference type="GO" id="GO:0015606">
    <property type="term" value="F:spermidine transmembrane transporter activity"/>
    <property type="evidence" value="ECO:0007669"/>
    <property type="project" value="TreeGrafter"/>
</dbReference>
<feature type="transmembrane region" description="Helical" evidence="7">
    <location>
        <begin position="250"/>
        <end position="268"/>
    </location>
</feature>
<evidence type="ECO:0008006" key="9">
    <source>
        <dbReference type="Google" id="ProtNLM"/>
    </source>
</evidence>
<evidence type="ECO:0000256" key="2">
    <source>
        <dbReference type="ARBA" id="ARBA00006434"/>
    </source>
</evidence>
<feature type="transmembrane region" description="Helical" evidence="7">
    <location>
        <begin position="20"/>
        <end position="38"/>
    </location>
</feature>
<organism evidence="8">
    <name type="scientific">Aplanochytrium stocchinoi</name>
    <dbReference type="NCBI Taxonomy" id="215587"/>
    <lineage>
        <taxon>Eukaryota</taxon>
        <taxon>Sar</taxon>
        <taxon>Stramenopiles</taxon>
        <taxon>Bigyra</taxon>
        <taxon>Labyrinthulomycetes</taxon>
        <taxon>Thraustochytrida</taxon>
        <taxon>Thraustochytriidae</taxon>
        <taxon>Aplanochytrium</taxon>
    </lineage>
</organism>
<feature type="transmembrane region" description="Helical" evidence="7">
    <location>
        <begin position="172"/>
        <end position="192"/>
    </location>
</feature>
<dbReference type="InterPro" id="IPR038377">
    <property type="entry name" value="Na/Glc_symporter_sf"/>
</dbReference>
<feature type="transmembrane region" description="Helical" evidence="7">
    <location>
        <begin position="442"/>
        <end position="464"/>
    </location>
</feature>
<feature type="transmembrane region" description="Helical" evidence="7">
    <location>
        <begin position="289"/>
        <end position="315"/>
    </location>
</feature>
<proteinExistence type="inferred from homology"/>
<feature type="transmembrane region" description="Helical" evidence="7">
    <location>
        <begin position="131"/>
        <end position="152"/>
    </location>
</feature>
<dbReference type="PANTHER" id="PTHR48086:SF10">
    <property type="entry name" value="AGR155CP"/>
    <property type="match status" value="1"/>
</dbReference>
<keyword evidence="3" id="KW-0813">Transport</keyword>
<evidence type="ECO:0000256" key="6">
    <source>
        <dbReference type="ARBA" id="ARBA00023136"/>
    </source>
</evidence>
<evidence type="ECO:0000256" key="7">
    <source>
        <dbReference type="SAM" id="Phobius"/>
    </source>
</evidence>
<reference evidence="8" key="1">
    <citation type="submission" date="2021-01" db="EMBL/GenBank/DDBJ databases">
        <authorList>
            <person name="Corre E."/>
            <person name="Pelletier E."/>
            <person name="Niang G."/>
            <person name="Scheremetjew M."/>
            <person name="Finn R."/>
            <person name="Kale V."/>
            <person name="Holt S."/>
            <person name="Cochrane G."/>
            <person name="Meng A."/>
            <person name="Brown T."/>
            <person name="Cohen L."/>
        </authorList>
    </citation>
    <scope>NUCLEOTIDE SEQUENCE</scope>
    <source>
        <strain evidence="8">GSBS06</strain>
    </source>
</reference>
<dbReference type="EMBL" id="HBIN01020665">
    <property type="protein sequence ID" value="CAE0445809.1"/>
    <property type="molecule type" value="Transcribed_RNA"/>
</dbReference>
<evidence type="ECO:0000256" key="3">
    <source>
        <dbReference type="ARBA" id="ARBA00022448"/>
    </source>
</evidence>
<feature type="transmembrane region" description="Helical" evidence="7">
    <location>
        <begin position="59"/>
        <end position="78"/>
    </location>
</feature>
<comment type="similarity">
    <text evidence="2">Belongs to the sodium:solute symporter (SSF) (TC 2.A.21) family.</text>
</comment>
<keyword evidence="4 7" id="KW-0812">Transmembrane</keyword>
<sequence length="535" mass="57402">MGLETLPGFSDSAAAKASVALGALVIVFIGLYVVLYSLKYHNTANATLEEFLTARNSSGWIAIGWSMFASAVGSWVILTPAQFGSFGGVITVLTYGFATGIPILLTGYWGANLREKFPDILSFSDFAVKQYGPVTQVCVVLLSLLNMAIFATAEYTGVYTLYSDYVGLGDNALFIVVLLAITTMSYTTYGGLKVSIITDKVQGIAAALITVVAAIFLAANFSQEKVNEGLSGNQTGTFEVNEFVTGAYEVGYATMFTLPLSLICATIFSEAWWARAWASADEKALKKGALFGALLTFVVVSFWGSVGVLVAWAGLPITDFNLVAFIPFTLGSTNSLVDSAIGVLILLLATIMAEGVIDSLMNGLGASVNGALEPYLEGKNSLLIGRIVVVIINIPMVAVSLKKVDLLQLFLLGNMTTICAFFPLFLGFFPKVDIFQRNLTDYLFPLNFLGTILIIGVYGSANLGSFSDGLHFAFLGNIFYEYEYFLVALLGTVFLTTILMTIHEVITRVFGNGAAVEDDAKDKDAIDVELDMSKE</sequence>
<name>A0A7S3PNX7_9STRA</name>
<dbReference type="GO" id="GO:0005886">
    <property type="term" value="C:plasma membrane"/>
    <property type="evidence" value="ECO:0007669"/>
    <property type="project" value="TreeGrafter"/>
</dbReference>
<gene>
    <name evidence="8" type="ORF">ASTO00021_LOCUS15813</name>
</gene>
<dbReference type="Gene3D" id="1.20.1730.10">
    <property type="entry name" value="Sodium/glucose cotransporter"/>
    <property type="match status" value="1"/>
</dbReference>
<keyword evidence="5 7" id="KW-1133">Transmembrane helix</keyword>
<dbReference type="PROSITE" id="PS50283">
    <property type="entry name" value="NA_SOLUT_SYMP_3"/>
    <property type="match status" value="1"/>
</dbReference>
<feature type="transmembrane region" description="Helical" evidence="7">
    <location>
        <begin position="335"/>
        <end position="357"/>
    </location>
</feature>
<keyword evidence="6 7" id="KW-0472">Membrane</keyword>